<name>A0A0D2AAD5_9PEZI</name>
<dbReference type="GeneID" id="27313244"/>
<gene>
    <name evidence="2" type="ORF">PV09_05271</name>
</gene>
<feature type="compositionally biased region" description="Basic and acidic residues" evidence="1">
    <location>
        <begin position="1"/>
        <end position="11"/>
    </location>
</feature>
<protein>
    <submittedName>
        <fullName evidence="2">Uncharacterized protein</fullName>
    </submittedName>
</protein>
<sequence>MQVPELAERPGPKGFQQGQHELAEERGKSNDLAAENARLTFQLQVMKKAYEAEKMQLCQQAAADKMARERLEQDILRLTNKLLVAEKQVRAFTTANTTSAQPKTGPQKSSEALASRNCHPFHAEACKEKPGDSVHVAEPIECPMAPNPNSPSVEAKKYRRRVKQLEGQLKLYRLLVEGGSVLRSTAAIEDKLMDAGLHKKAPLRSYVSSDYYNYVQGRTAYAATGVSVIKLSTMAGTALSQPIVDPEGIIWEEIAW</sequence>
<evidence type="ECO:0000313" key="3">
    <source>
        <dbReference type="Proteomes" id="UP000053259"/>
    </source>
</evidence>
<dbReference type="HOGENOM" id="CLU_1086657_0_0_1"/>
<dbReference type="RefSeq" id="XP_016213374.1">
    <property type="nucleotide sequence ID" value="XM_016358755.1"/>
</dbReference>
<reference evidence="2 3" key="1">
    <citation type="submission" date="2015-01" db="EMBL/GenBank/DDBJ databases">
        <title>The Genome Sequence of Ochroconis gallopava CBS43764.</title>
        <authorList>
            <consortium name="The Broad Institute Genomics Platform"/>
            <person name="Cuomo C."/>
            <person name="de Hoog S."/>
            <person name="Gorbushina A."/>
            <person name="Stielow B."/>
            <person name="Teixiera M."/>
            <person name="Abouelleil A."/>
            <person name="Chapman S.B."/>
            <person name="Priest M."/>
            <person name="Young S.K."/>
            <person name="Wortman J."/>
            <person name="Nusbaum C."/>
            <person name="Birren B."/>
        </authorList>
    </citation>
    <scope>NUCLEOTIDE SEQUENCE [LARGE SCALE GENOMIC DNA]</scope>
    <source>
        <strain evidence="2 3">CBS 43764</strain>
    </source>
</reference>
<proteinExistence type="predicted"/>
<evidence type="ECO:0000313" key="2">
    <source>
        <dbReference type="EMBL" id="KIW03505.1"/>
    </source>
</evidence>
<keyword evidence="3" id="KW-1185">Reference proteome</keyword>
<dbReference type="AlphaFoldDB" id="A0A0D2AAD5"/>
<dbReference type="InParanoid" id="A0A0D2AAD5"/>
<accession>A0A0D2AAD5</accession>
<feature type="region of interest" description="Disordered" evidence="1">
    <location>
        <begin position="1"/>
        <end position="31"/>
    </location>
</feature>
<evidence type="ECO:0000256" key="1">
    <source>
        <dbReference type="SAM" id="MobiDB-lite"/>
    </source>
</evidence>
<organism evidence="2 3">
    <name type="scientific">Verruconis gallopava</name>
    <dbReference type="NCBI Taxonomy" id="253628"/>
    <lineage>
        <taxon>Eukaryota</taxon>
        <taxon>Fungi</taxon>
        <taxon>Dikarya</taxon>
        <taxon>Ascomycota</taxon>
        <taxon>Pezizomycotina</taxon>
        <taxon>Dothideomycetes</taxon>
        <taxon>Pleosporomycetidae</taxon>
        <taxon>Venturiales</taxon>
        <taxon>Sympoventuriaceae</taxon>
        <taxon>Verruconis</taxon>
    </lineage>
</organism>
<dbReference type="VEuPathDB" id="FungiDB:PV09_05271"/>
<dbReference type="Proteomes" id="UP000053259">
    <property type="component" value="Unassembled WGS sequence"/>
</dbReference>
<dbReference type="EMBL" id="KN847544">
    <property type="protein sequence ID" value="KIW03505.1"/>
    <property type="molecule type" value="Genomic_DNA"/>
</dbReference>